<dbReference type="Gene3D" id="2.30.29.30">
    <property type="entry name" value="Pleckstrin-homology domain (PH domain)/Phosphotyrosine-binding domain (PTB)"/>
    <property type="match status" value="4"/>
</dbReference>
<dbReference type="SMART" id="SM00233">
    <property type="entry name" value="PH"/>
    <property type="match status" value="2"/>
</dbReference>
<protein>
    <recommendedName>
        <fullName evidence="17">Myosin X</fullName>
    </recommendedName>
</protein>
<evidence type="ECO:0008006" key="17">
    <source>
        <dbReference type="Google" id="ProtNLM"/>
    </source>
</evidence>
<dbReference type="Ensembl" id="ENSPTXT00000026886.1">
    <property type="protein sequence ID" value="ENSPTXP00000026080.1"/>
    <property type="gene ID" value="ENSPTXG00000018083.1"/>
</dbReference>
<gene>
    <name evidence="15" type="primary">MYO10</name>
</gene>
<dbReference type="GO" id="GO:0051015">
    <property type="term" value="F:actin filament binding"/>
    <property type="evidence" value="ECO:0007669"/>
    <property type="project" value="TreeGrafter"/>
</dbReference>
<dbReference type="InterPro" id="IPR051724">
    <property type="entry name" value="Actin_motor_Myosin"/>
</dbReference>
<feature type="region of interest" description="Disordered" evidence="10">
    <location>
        <begin position="990"/>
        <end position="1014"/>
    </location>
</feature>
<dbReference type="GO" id="GO:0005524">
    <property type="term" value="F:ATP binding"/>
    <property type="evidence" value="ECO:0007669"/>
    <property type="project" value="UniProtKB-UniRule"/>
</dbReference>
<dbReference type="PROSITE" id="PS51016">
    <property type="entry name" value="MYTH4"/>
    <property type="match status" value="1"/>
</dbReference>
<feature type="domain" description="Myosin motor" evidence="14">
    <location>
        <begin position="38"/>
        <end position="705"/>
    </location>
</feature>
<dbReference type="Pfam" id="PF00612">
    <property type="entry name" value="IQ"/>
    <property type="match status" value="2"/>
</dbReference>
<dbReference type="Gene3D" id="6.20.240.20">
    <property type="match status" value="1"/>
</dbReference>
<keyword evidence="6 9" id="KW-0518">Myosin</keyword>
<dbReference type="InterPro" id="IPR011993">
    <property type="entry name" value="PH-like_dom_sf"/>
</dbReference>
<evidence type="ECO:0000256" key="7">
    <source>
        <dbReference type="ARBA" id="ARBA00023175"/>
    </source>
</evidence>
<dbReference type="FunFam" id="2.30.29.30:FF:000286">
    <property type="entry name" value="PH-protein kinase domain containing protein"/>
    <property type="match status" value="1"/>
</dbReference>
<keyword evidence="7 9" id="KW-0505">Motor protein</keyword>
<dbReference type="GO" id="GO:0005737">
    <property type="term" value="C:cytoplasm"/>
    <property type="evidence" value="ECO:0007669"/>
    <property type="project" value="UniProtKB-SubCell"/>
</dbReference>
<feature type="region of interest" description="Disordered" evidence="10">
    <location>
        <begin position="898"/>
        <end position="973"/>
    </location>
</feature>
<dbReference type="Gene3D" id="1.20.5.170">
    <property type="match status" value="1"/>
</dbReference>
<dbReference type="InterPro" id="IPR036961">
    <property type="entry name" value="Kinesin_motor_dom_sf"/>
</dbReference>
<evidence type="ECO:0000259" key="14">
    <source>
        <dbReference type="PROSITE" id="PS51456"/>
    </source>
</evidence>
<dbReference type="CDD" id="cd22249">
    <property type="entry name" value="UDM1_RNF168_RNF169-like"/>
    <property type="match status" value="1"/>
</dbReference>
<keyword evidence="3" id="KW-0963">Cytoplasm</keyword>
<dbReference type="CDD" id="cd13296">
    <property type="entry name" value="PH2_MyoX"/>
    <property type="match status" value="1"/>
</dbReference>
<dbReference type="Pfam" id="PF00169">
    <property type="entry name" value="PH"/>
    <property type="match status" value="2"/>
</dbReference>
<dbReference type="InterPro" id="IPR038185">
    <property type="entry name" value="MyTH4_dom_sf"/>
</dbReference>
<dbReference type="CDD" id="cd14873">
    <property type="entry name" value="MYSc_Myo10"/>
    <property type="match status" value="1"/>
</dbReference>
<dbReference type="Pfam" id="PF00063">
    <property type="entry name" value="Myosin_head"/>
    <property type="match status" value="1"/>
</dbReference>
<dbReference type="GO" id="GO:0016459">
    <property type="term" value="C:myosin complex"/>
    <property type="evidence" value="ECO:0007669"/>
    <property type="project" value="UniProtKB-KW"/>
</dbReference>
<keyword evidence="5 9" id="KW-0067">ATP-binding</keyword>
<evidence type="ECO:0000259" key="13">
    <source>
        <dbReference type="PROSITE" id="PS51016"/>
    </source>
</evidence>
<dbReference type="InterPro" id="IPR000857">
    <property type="entry name" value="MyTH4_dom"/>
</dbReference>
<feature type="region of interest" description="Disordered" evidence="10">
    <location>
        <begin position="784"/>
        <end position="823"/>
    </location>
</feature>
<proteinExistence type="inferred from homology"/>
<dbReference type="SMART" id="SM00139">
    <property type="entry name" value="MyTH4"/>
    <property type="match status" value="1"/>
</dbReference>
<dbReference type="FunFam" id="3.40.850.10:FF:000008">
    <property type="entry name" value="Putative unconventional myosin-IXa"/>
    <property type="match status" value="1"/>
</dbReference>
<evidence type="ECO:0000259" key="12">
    <source>
        <dbReference type="PROSITE" id="PS50003"/>
    </source>
</evidence>
<evidence type="ECO:0000256" key="8">
    <source>
        <dbReference type="ARBA" id="ARBA00023203"/>
    </source>
</evidence>
<dbReference type="Proteomes" id="UP000472273">
    <property type="component" value="Unplaced"/>
</dbReference>
<keyword evidence="8 9" id="KW-0009">Actin-binding</keyword>
<dbReference type="FunFam" id="1.25.40.530:FF:000001">
    <property type="entry name" value="Pleckstrin homology domain-containing family H member 2"/>
    <property type="match status" value="1"/>
</dbReference>
<evidence type="ECO:0000256" key="3">
    <source>
        <dbReference type="ARBA" id="ARBA00022490"/>
    </source>
</evidence>
<feature type="signal peptide" evidence="11">
    <location>
        <begin position="1"/>
        <end position="18"/>
    </location>
</feature>
<dbReference type="InterPro" id="IPR000048">
    <property type="entry name" value="IQ_motif_EF-hand-BS"/>
</dbReference>
<feature type="chain" id="PRO_5025588093" description="Myosin X" evidence="11">
    <location>
        <begin position="19"/>
        <end position="1805"/>
    </location>
</feature>
<name>A0A670ZTH7_PSETE</name>
<evidence type="ECO:0000256" key="2">
    <source>
        <dbReference type="ARBA" id="ARBA00008314"/>
    </source>
</evidence>
<dbReference type="Gene3D" id="3.40.850.10">
    <property type="entry name" value="Kinesin motor domain"/>
    <property type="match status" value="1"/>
</dbReference>
<sequence>MLMLLFNDLLLFFFQVYTYKQRSLTHQKVTPMLPTSTDGLEDMAALIDLHEGAIMYNLFQRYQQDKIYTYIGSIVASVNPYKTIAGLYDQSTIEHYSRHHLGEISPHIFAIANECYRCLWKRHDNQCVLISGESGAGKTESTKLILKFLSAVSQHSLELSCMEKIASVEQAILESSPIMEAFGNAKTVYNNNSSRFGKFVQLNFCQEGNIQGGKIDFAEYISKYFRNYHIFYALLAGIEGEKKDAFYLSAPENYHYLNQSGCVADKTINDAEAFKETAMEVMQFTTEEVRDVLRLLAGILHLGNIEFITAGGAQVSFKTALNRSAELLGLDSTQLTEALTQRSMILRGEEILTPLNIQQAIDSRDSAAMALYSQCFAWVIKKINSRIKGKDDFKSIGILDIFGFENFEVNRFEQFSINYANEKLQEYFNKHIFSLEQLEYSREGLQWEDIDWTDNGECLDLIEKKLGLLALINEESHFPQATDKTLLAKLHIQHANNPFYVKPRVAVHNFGVKHYAGEVQYDVRGILEKNRDTFRDDLLNLLRESSLDFIYDLFEHVSSRSGQDTLKCGSKHRKPTVSLQFKDSLHSLMATLSTSNPFFVRCIKPNMQKMPDQFDQNVVLNQLCYSGMLETVRIRRAGFPVRRPFQDFHKRYEVLMRNLTLPEDLKGKCAALLYLYDSTKTEWQLGKSKVFLRETLEHMLEKQREIEVGKAAMIIRAHVLGYMARKHYKKVLYYIVIIQKNYRAFYLRRRYLLLKKAAITFQKQMRGLIARRIYRQLLEEKKQQEEEKRQREEEERKQQKMEAEPLAAIPKPPKELKQELEKQKENKQVEEILRLEKEIEDLQRMKEQQELTLTEASLQRLQQLRDDELKRLEDEACRAAQEFLESLNFDEIDECLSGTAGTEKPNFNFSQPYPEEEVDEGFEADDDAFKDSPNPSEHGHSDQRTSGIRTSDDSSEEDPYMNDTVVPASPATGNNTLIPSILDSLSLHNSSSGESTYCMPENVSRQPPNASELISPEADYDYDQDDYEDGAITSGSSVTFSNSHSSQWSPDYRCSIGTYNSSGAYRFSSEGFEDSEEDFDSRFDTDDELSYRRDSVYSCVSLPYFHSFLYMKGGLINTWKRRWCVLKDETFLWFRSKQEALKQGWLHKKGGGSSTLSRRNWKKRWFVLRQSRLMYFENDGEEKLKGTLEIRSAKDIIDNTCKENGIDIVMTDRTYHLIAESPEDASQWFSVLSQVLTSTEQEIREMHDEQANPQNAMGTLDVGLIDSVCASDSPDRPNSFVIITANRVLHCNADTPEEMHHWITLLQRSKGDTRVEGQEFIVRGWLHKEVKNSPKMSSLKLKKRWFVLTHNSLDYYKSSEKNALKLGTLVLNSLCSAVPPDEKIFKETGYWNVTVYGRKHCYRLYTKLLNEATRWSSAIQNVIDTKAAIDTPTQQLIQDIKENCLNPEVVEQIYKRNPILRYTQHPLHSPLLPLPYGDINLNSKDKGYTTLQDEAIKIFNSLQQLESVPDPIPIIQGILQTGHDLRPLRDELYCQLIKQTCKVPNTGSLGNLYSWQILTCMSCMFLPSRSILKYLKFHLKRIHDQFPGTEMAKYALFIYESLKKTKGREFVPSRDEIETLINRQEMTSTVYCHGGGSCKITINSHTTAGEVSSFAHTQKELIKINFEIHQPHAHLWPTGGHFAELWQCSSCPSLHKGGGSGPDAGLLPSHGLLHCKEGGFPQELWLGVNAEAVSVYKRGDGRPLEVFQYEHILSFGAPLANVYKIVVDERELLFGTTYSYISMIVKKRYSTSRSVSSHGSQSSCR</sequence>
<feature type="binding site" evidence="9">
    <location>
        <begin position="132"/>
        <end position="139"/>
    </location>
    <ligand>
        <name>ATP</name>
        <dbReference type="ChEBI" id="CHEBI:30616"/>
    </ligand>
</feature>
<dbReference type="FunFam" id="2.30.29.30:FF:000195">
    <property type="entry name" value="Unconventional myosin-X"/>
    <property type="match status" value="1"/>
</dbReference>
<dbReference type="CDD" id="cd13297">
    <property type="entry name" value="PH3_MyoX-like"/>
    <property type="match status" value="1"/>
</dbReference>
<dbReference type="SUPFAM" id="SSF50729">
    <property type="entry name" value="PH domain-like"/>
    <property type="match status" value="4"/>
</dbReference>
<feature type="domain" description="MyTH4" evidence="13">
    <location>
        <begin position="1462"/>
        <end position="1621"/>
    </location>
</feature>
<feature type="domain" description="PH" evidence="12">
    <location>
        <begin position="1139"/>
        <end position="1237"/>
    </location>
</feature>
<dbReference type="Gene3D" id="1.20.58.530">
    <property type="match status" value="1"/>
</dbReference>
<dbReference type="Gene3D" id="1.20.120.720">
    <property type="entry name" value="Myosin VI head, motor domain, U50 subdomain"/>
    <property type="match status" value="1"/>
</dbReference>
<dbReference type="GeneTree" id="ENSGT00940000164909"/>
<dbReference type="InterPro" id="IPR001849">
    <property type="entry name" value="PH_domain"/>
</dbReference>
<keyword evidence="16" id="KW-1185">Reference proteome</keyword>
<dbReference type="PRINTS" id="PR00193">
    <property type="entry name" value="MYOSINHEAVY"/>
</dbReference>
<dbReference type="FunFam" id="1.10.10.820:FF:000001">
    <property type="entry name" value="Myosin heavy chain"/>
    <property type="match status" value="1"/>
</dbReference>
<comment type="subcellular location">
    <subcellularLocation>
        <location evidence="1">Cytoplasm</location>
    </subcellularLocation>
</comment>
<organism evidence="15 16">
    <name type="scientific">Pseudonaja textilis</name>
    <name type="common">Eastern brown snake</name>
    <dbReference type="NCBI Taxonomy" id="8673"/>
    <lineage>
        <taxon>Eukaryota</taxon>
        <taxon>Metazoa</taxon>
        <taxon>Chordata</taxon>
        <taxon>Craniata</taxon>
        <taxon>Vertebrata</taxon>
        <taxon>Euteleostomi</taxon>
        <taxon>Lepidosauria</taxon>
        <taxon>Squamata</taxon>
        <taxon>Bifurcata</taxon>
        <taxon>Unidentata</taxon>
        <taxon>Episquamata</taxon>
        <taxon>Toxicofera</taxon>
        <taxon>Serpentes</taxon>
        <taxon>Colubroidea</taxon>
        <taxon>Elapidae</taxon>
        <taxon>Hydrophiinae</taxon>
        <taxon>Pseudonaja</taxon>
    </lineage>
</organism>
<dbReference type="Gene3D" id="1.10.10.820">
    <property type="match status" value="1"/>
</dbReference>
<dbReference type="Gene3D" id="1.25.40.530">
    <property type="entry name" value="MyTH4 domain"/>
    <property type="match status" value="1"/>
</dbReference>
<evidence type="ECO:0000256" key="10">
    <source>
        <dbReference type="SAM" id="MobiDB-lite"/>
    </source>
</evidence>
<dbReference type="GO" id="GO:0008360">
    <property type="term" value="P:regulation of cell shape"/>
    <property type="evidence" value="ECO:0007669"/>
    <property type="project" value="TreeGrafter"/>
</dbReference>
<evidence type="ECO:0000256" key="4">
    <source>
        <dbReference type="ARBA" id="ARBA00022741"/>
    </source>
</evidence>
<dbReference type="GO" id="GO:0030175">
    <property type="term" value="C:filopodium"/>
    <property type="evidence" value="ECO:0007669"/>
    <property type="project" value="TreeGrafter"/>
</dbReference>
<evidence type="ECO:0000256" key="9">
    <source>
        <dbReference type="PROSITE-ProRule" id="PRU00782"/>
    </source>
</evidence>
<feature type="region of interest" description="Actin-binding" evidence="9">
    <location>
        <begin position="585"/>
        <end position="607"/>
    </location>
</feature>
<feature type="compositionally biased region" description="Acidic residues" evidence="10">
    <location>
        <begin position="914"/>
        <end position="928"/>
    </location>
</feature>
<dbReference type="Pfam" id="PF00784">
    <property type="entry name" value="MyTH4"/>
    <property type="match status" value="1"/>
</dbReference>
<evidence type="ECO:0000256" key="11">
    <source>
        <dbReference type="SAM" id="SignalP"/>
    </source>
</evidence>
<reference evidence="15" key="2">
    <citation type="submission" date="2025-09" db="UniProtKB">
        <authorList>
            <consortium name="Ensembl"/>
        </authorList>
    </citation>
    <scope>IDENTIFICATION</scope>
</reference>
<evidence type="ECO:0000313" key="16">
    <source>
        <dbReference type="Proteomes" id="UP000472273"/>
    </source>
</evidence>
<dbReference type="GO" id="GO:0030705">
    <property type="term" value="P:cytoskeleton-dependent intracellular transport"/>
    <property type="evidence" value="ECO:0007669"/>
    <property type="project" value="TreeGrafter"/>
</dbReference>
<dbReference type="PROSITE" id="PS50096">
    <property type="entry name" value="IQ"/>
    <property type="match status" value="2"/>
</dbReference>
<dbReference type="InterPro" id="IPR027417">
    <property type="entry name" value="P-loop_NTPase"/>
</dbReference>
<keyword evidence="11" id="KW-0732">Signal</keyword>
<dbReference type="SUPFAM" id="SSF52540">
    <property type="entry name" value="P-loop containing nucleoside triphosphate hydrolases"/>
    <property type="match status" value="1"/>
</dbReference>
<dbReference type="InterPro" id="IPR001609">
    <property type="entry name" value="Myosin_head_motor_dom-like"/>
</dbReference>
<dbReference type="PROSITE" id="PS51456">
    <property type="entry name" value="MYOSIN_MOTOR"/>
    <property type="match status" value="1"/>
</dbReference>
<feature type="compositionally biased region" description="Basic and acidic residues" evidence="10">
    <location>
        <begin position="812"/>
        <end position="823"/>
    </location>
</feature>
<dbReference type="GO" id="GO:0051489">
    <property type="term" value="P:regulation of filopodium assembly"/>
    <property type="evidence" value="ECO:0007669"/>
    <property type="project" value="TreeGrafter"/>
</dbReference>
<dbReference type="SMART" id="SM00242">
    <property type="entry name" value="MYSc"/>
    <property type="match status" value="1"/>
</dbReference>
<dbReference type="Pfam" id="PF16735">
    <property type="entry name" value="MYO10_CC"/>
    <property type="match status" value="1"/>
</dbReference>
<dbReference type="Gene3D" id="1.20.5.190">
    <property type="match status" value="1"/>
</dbReference>
<dbReference type="PANTHER" id="PTHR46049">
    <property type="entry name" value="AGAP003327-PA"/>
    <property type="match status" value="1"/>
</dbReference>
<dbReference type="InterPro" id="IPR036124">
    <property type="entry name" value="MYSc_Myo10"/>
</dbReference>
<dbReference type="GO" id="GO:0060002">
    <property type="term" value="F:plus-end directed microfilament motor activity"/>
    <property type="evidence" value="ECO:0007669"/>
    <property type="project" value="TreeGrafter"/>
</dbReference>
<reference evidence="15" key="1">
    <citation type="submission" date="2025-08" db="UniProtKB">
        <authorList>
            <consortium name="Ensembl"/>
        </authorList>
    </citation>
    <scope>IDENTIFICATION</scope>
</reference>
<dbReference type="PROSITE" id="PS50003">
    <property type="entry name" value="PH_DOMAIN"/>
    <property type="match status" value="2"/>
</dbReference>
<dbReference type="SMART" id="SM00015">
    <property type="entry name" value="IQ"/>
    <property type="match status" value="3"/>
</dbReference>
<feature type="domain" description="PH" evidence="12">
    <location>
        <begin position="1319"/>
        <end position="1424"/>
    </location>
</feature>
<feature type="compositionally biased region" description="Basic and acidic residues" evidence="10">
    <location>
        <begin position="784"/>
        <end position="803"/>
    </location>
</feature>
<dbReference type="InterPro" id="IPR031971">
    <property type="entry name" value="MYO10_CC"/>
</dbReference>
<evidence type="ECO:0000256" key="1">
    <source>
        <dbReference type="ARBA" id="ARBA00004496"/>
    </source>
</evidence>
<evidence type="ECO:0000313" key="15">
    <source>
        <dbReference type="Ensembl" id="ENSPTXP00000026080.1"/>
    </source>
</evidence>
<evidence type="ECO:0000256" key="5">
    <source>
        <dbReference type="ARBA" id="ARBA00022840"/>
    </source>
</evidence>
<dbReference type="GO" id="GO:0005547">
    <property type="term" value="F:phosphatidylinositol-3,4,5-trisphosphate binding"/>
    <property type="evidence" value="ECO:0007669"/>
    <property type="project" value="TreeGrafter"/>
</dbReference>
<comment type="similarity">
    <text evidence="2 9">Belongs to the TRAFAC class myosin-kinesin ATPase superfamily. Myosin family.</text>
</comment>
<dbReference type="PANTHER" id="PTHR46049:SF2">
    <property type="entry name" value="UNCONVENTIONAL MYOSIN-X"/>
    <property type="match status" value="1"/>
</dbReference>
<evidence type="ECO:0000256" key="6">
    <source>
        <dbReference type="ARBA" id="ARBA00023123"/>
    </source>
</evidence>
<keyword evidence="4 9" id="KW-0547">Nucleotide-binding</keyword>
<accession>A0A670ZTH7</accession>